<accession>A0ABQ0L0A6</accession>
<keyword evidence="4" id="KW-1185">Reference proteome</keyword>
<feature type="region of interest" description="Disordered" evidence="2">
    <location>
        <begin position="682"/>
        <end position="750"/>
    </location>
</feature>
<sequence>MGKKKERCPYCSSLCGSVNRHIAQSPECASKRDADLVKDDRDVSMLEATFEAPAFDGGITKNVEALLRVVDFASSNQIATRMVVSHHGVVTGLSKATILAGPTTGPRPCGTATRRRPGGAYIAVLALGQGALGVCPGLPKRVPRGHSHPPNSHSTMSERCPHWPKRCNDLNKHYSKCPGLKQRRLDAVQRVNAHQTQLAEMQAAEEAREREEQAAMAAAAAMPDTVNIITVETPTEHRKRLAAKAKKAAKKSGSAAPSRIISEKPLPKTFNLETPKTHLMGYYPDSITRVGTLDSYSMQIGEALHRGPKQGYRRTNRKEVDAQLATAEHRARITRETVQRMEEEEERTKKAAPTAAESKRNARKALPLPEDDPLPPTPPRVHYQVGESKRTFFKYGQYPTLPDVPVELDPMYDGFSRNVKIHFRQRLTGEYNDDDFTSAQLNDLLIEGDRLYTHAFMHINFSTPDRQRDQDLINPRTRCNIMVAADPDGTDDNECPYLFGRVLHVFHAEVRLRSTGKRPERLVFVLVRWYQRDQSYKSGWKRKRLHRLEFIPHDEPGAFGFLDPGAIIRGVHLIPHFRYGRTNELLPRSVARQFDPEEDEEDADWAYYSLNWFVDRDMISRFLPSLFGPRLDILGDAGVPAAAEPVDPDPEAEKSDSDEQEDALEDLDSLVVDVQNTVDELLREAEEEEMGENSDGDEDDDEDFAPDDAGRRRDSDSEESDDESDHEEDQDAVELHGDEAALDHAGFDRF</sequence>
<feature type="region of interest" description="Disordered" evidence="2">
    <location>
        <begin position="640"/>
        <end position="670"/>
    </location>
</feature>
<feature type="compositionally biased region" description="Acidic residues" evidence="2">
    <location>
        <begin position="716"/>
        <end position="732"/>
    </location>
</feature>
<organism evidence="3 4">
    <name type="scientific">Mycena chlorophos</name>
    <name type="common">Agaric fungus</name>
    <name type="synonym">Agaricus chlorophos</name>
    <dbReference type="NCBI Taxonomy" id="658473"/>
    <lineage>
        <taxon>Eukaryota</taxon>
        <taxon>Fungi</taxon>
        <taxon>Dikarya</taxon>
        <taxon>Basidiomycota</taxon>
        <taxon>Agaricomycotina</taxon>
        <taxon>Agaricomycetes</taxon>
        <taxon>Agaricomycetidae</taxon>
        <taxon>Agaricales</taxon>
        <taxon>Marasmiineae</taxon>
        <taxon>Mycenaceae</taxon>
        <taxon>Mycena</taxon>
    </lineage>
</organism>
<evidence type="ECO:0000256" key="2">
    <source>
        <dbReference type="SAM" id="MobiDB-lite"/>
    </source>
</evidence>
<protein>
    <submittedName>
        <fullName evidence="3">Uncharacterized protein</fullName>
    </submittedName>
</protein>
<feature type="compositionally biased region" description="Basic and acidic residues" evidence="2">
    <location>
        <begin position="733"/>
        <end position="750"/>
    </location>
</feature>
<feature type="compositionally biased region" description="Acidic residues" evidence="2">
    <location>
        <begin position="658"/>
        <end position="668"/>
    </location>
</feature>
<feature type="region of interest" description="Disordered" evidence="2">
    <location>
        <begin position="338"/>
        <end position="378"/>
    </location>
</feature>
<keyword evidence="1" id="KW-0175">Coiled coil</keyword>
<feature type="compositionally biased region" description="Basic and acidic residues" evidence="2">
    <location>
        <begin position="338"/>
        <end position="349"/>
    </location>
</feature>
<feature type="coiled-coil region" evidence="1">
    <location>
        <begin position="194"/>
        <end position="221"/>
    </location>
</feature>
<proteinExistence type="predicted"/>
<evidence type="ECO:0000256" key="1">
    <source>
        <dbReference type="SAM" id="Coils"/>
    </source>
</evidence>
<evidence type="ECO:0000313" key="4">
    <source>
        <dbReference type="Proteomes" id="UP000815677"/>
    </source>
</evidence>
<gene>
    <name evidence="3" type="ORF">MCHLO_02068</name>
</gene>
<feature type="compositionally biased region" description="Acidic residues" evidence="2">
    <location>
        <begin position="685"/>
        <end position="706"/>
    </location>
</feature>
<evidence type="ECO:0000313" key="3">
    <source>
        <dbReference type="EMBL" id="GAT44442.1"/>
    </source>
</evidence>
<name>A0ABQ0L0A6_MYCCL</name>
<dbReference type="EMBL" id="DF839727">
    <property type="protein sequence ID" value="GAT44442.1"/>
    <property type="molecule type" value="Genomic_DNA"/>
</dbReference>
<reference evidence="3" key="1">
    <citation type="submission" date="2014-09" db="EMBL/GenBank/DDBJ databases">
        <title>Genome sequence of the luminous mushroom Mycena chlorophos for searching fungal bioluminescence genes.</title>
        <authorList>
            <person name="Tanaka Y."/>
            <person name="Kasuga D."/>
            <person name="Oba Y."/>
            <person name="Hase S."/>
            <person name="Sato K."/>
            <person name="Oba Y."/>
            <person name="Sakakibara Y."/>
        </authorList>
    </citation>
    <scope>NUCLEOTIDE SEQUENCE</scope>
</reference>
<dbReference type="Proteomes" id="UP000815677">
    <property type="component" value="Unassembled WGS sequence"/>
</dbReference>